<dbReference type="Proteomes" id="UP000306102">
    <property type="component" value="Unassembled WGS sequence"/>
</dbReference>
<gene>
    <name evidence="1" type="ORF">TEA_011251</name>
</gene>
<dbReference type="AlphaFoldDB" id="A0A4S4F0U4"/>
<name>A0A4S4F0U4_CAMSN</name>
<proteinExistence type="predicted"/>
<accession>A0A4S4F0U4</accession>
<dbReference type="EMBL" id="SDRB02000829">
    <property type="protein sequence ID" value="THG22505.1"/>
    <property type="molecule type" value="Genomic_DNA"/>
</dbReference>
<keyword evidence="2" id="KW-1185">Reference proteome</keyword>
<sequence length="199" mass="22257">MQWCIISRYGTVTTAMAAATIGTPVNLNHTAKAVVSGDGNYHHCYVTALRNDCGRFLKSWVQYYNTKTQKCTLNDPKMSQEEPPSSPGHMNSELELNLPCGSMSTNNHNHDNFMINHYSNSSSNISTNQFPNNSEGLTRCPLWLASEGNQREMGTAVCKKCHMLVMMYKPSPACPNCKFMHSLDQSPPDIFNQTLRLLC</sequence>
<evidence type="ECO:0000313" key="2">
    <source>
        <dbReference type="Proteomes" id="UP000306102"/>
    </source>
</evidence>
<reference evidence="1 2" key="1">
    <citation type="journal article" date="2018" name="Proc. Natl. Acad. Sci. U.S.A.">
        <title>Draft genome sequence of Camellia sinensis var. sinensis provides insights into the evolution of the tea genome and tea quality.</title>
        <authorList>
            <person name="Wei C."/>
            <person name="Yang H."/>
            <person name="Wang S."/>
            <person name="Zhao J."/>
            <person name="Liu C."/>
            <person name="Gao L."/>
            <person name="Xia E."/>
            <person name="Lu Y."/>
            <person name="Tai Y."/>
            <person name="She G."/>
            <person name="Sun J."/>
            <person name="Cao H."/>
            <person name="Tong W."/>
            <person name="Gao Q."/>
            <person name="Li Y."/>
            <person name="Deng W."/>
            <person name="Jiang X."/>
            <person name="Wang W."/>
            <person name="Chen Q."/>
            <person name="Zhang S."/>
            <person name="Li H."/>
            <person name="Wu J."/>
            <person name="Wang P."/>
            <person name="Li P."/>
            <person name="Shi C."/>
            <person name="Zheng F."/>
            <person name="Jian J."/>
            <person name="Huang B."/>
            <person name="Shan D."/>
            <person name="Shi M."/>
            <person name="Fang C."/>
            <person name="Yue Y."/>
            <person name="Li F."/>
            <person name="Li D."/>
            <person name="Wei S."/>
            <person name="Han B."/>
            <person name="Jiang C."/>
            <person name="Yin Y."/>
            <person name="Xia T."/>
            <person name="Zhang Z."/>
            <person name="Bennetzen J.L."/>
            <person name="Zhao S."/>
            <person name="Wan X."/>
        </authorList>
    </citation>
    <scope>NUCLEOTIDE SEQUENCE [LARGE SCALE GENOMIC DNA]</scope>
    <source>
        <strain evidence="2">cv. Shuchazao</strain>
        <tissue evidence="1">Leaf</tissue>
    </source>
</reference>
<organism evidence="1 2">
    <name type="scientific">Camellia sinensis var. sinensis</name>
    <name type="common">China tea</name>
    <dbReference type="NCBI Taxonomy" id="542762"/>
    <lineage>
        <taxon>Eukaryota</taxon>
        <taxon>Viridiplantae</taxon>
        <taxon>Streptophyta</taxon>
        <taxon>Embryophyta</taxon>
        <taxon>Tracheophyta</taxon>
        <taxon>Spermatophyta</taxon>
        <taxon>Magnoliopsida</taxon>
        <taxon>eudicotyledons</taxon>
        <taxon>Gunneridae</taxon>
        <taxon>Pentapetalae</taxon>
        <taxon>asterids</taxon>
        <taxon>Ericales</taxon>
        <taxon>Theaceae</taxon>
        <taxon>Camellia</taxon>
    </lineage>
</organism>
<protein>
    <submittedName>
        <fullName evidence="1">Uncharacterized protein</fullName>
    </submittedName>
</protein>
<comment type="caution">
    <text evidence="1">The sequence shown here is derived from an EMBL/GenBank/DDBJ whole genome shotgun (WGS) entry which is preliminary data.</text>
</comment>
<evidence type="ECO:0000313" key="1">
    <source>
        <dbReference type="EMBL" id="THG22505.1"/>
    </source>
</evidence>